<dbReference type="AlphaFoldDB" id="A0A9P7NHD5"/>
<gene>
    <name evidence="2" type="ORF">E4U43_004647</name>
</gene>
<accession>A0A9P7NHD5</accession>
<feature type="compositionally biased region" description="Basic and acidic residues" evidence="1">
    <location>
        <begin position="61"/>
        <end position="71"/>
    </location>
</feature>
<evidence type="ECO:0000313" key="2">
    <source>
        <dbReference type="EMBL" id="KAG6015869.1"/>
    </source>
</evidence>
<name>A0A9P7NHD5_9HYPO</name>
<evidence type="ECO:0000313" key="3">
    <source>
        <dbReference type="Proteomes" id="UP000748025"/>
    </source>
</evidence>
<keyword evidence="3" id="KW-1185">Reference proteome</keyword>
<evidence type="ECO:0000256" key="1">
    <source>
        <dbReference type="SAM" id="MobiDB-lite"/>
    </source>
</evidence>
<dbReference type="EMBL" id="SRPW01000303">
    <property type="protein sequence ID" value="KAG6015869.1"/>
    <property type="molecule type" value="Genomic_DNA"/>
</dbReference>
<dbReference type="Proteomes" id="UP000748025">
    <property type="component" value="Unassembled WGS sequence"/>
</dbReference>
<comment type="caution">
    <text evidence="2">The sequence shown here is derived from an EMBL/GenBank/DDBJ whole genome shotgun (WGS) entry which is preliminary data.</text>
</comment>
<organism evidence="2 3">
    <name type="scientific">Claviceps pusilla</name>
    <dbReference type="NCBI Taxonomy" id="123648"/>
    <lineage>
        <taxon>Eukaryota</taxon>
        <taxon>Fungi</taxon>
        <taxon>Dikarya</taxon>
        <taxon>Ascomycota</taxon>
        <taxon>Pezizomycotina</taxon>
        <taxon>Sordariomycetes</taxon>
        <taxon>Hypocreomycetidae</taxon>
        <taxon>Hypocreales</taxon>
        <taxon>Clavicipitaceae</taxon>
        <taxon>Claviceps</taxon>
    </lineage>
</organism>
<protein>
    <submittedName>
        <fullName evidence="2">Uncharacterized protein</fullName>
    </submittedName>
</protein>
<proteinExistence type="predicted"/>
<feature type="compositionally biased region" description="Polar residues" evidence="1">
    <location>
        <begin position="46"/>
        <end position="60"/>
    </location>
</feature>
<reference evidence="2" key="1">
    <citation type="journal article" date="2020" name="bioRxiv">
        <title>Whole genome comparisons of ergot fungi reveals the divergence and evolution of species within the genus Claviceps are the result of varying mechanisms driving genome evolution and host range expansion.</title>
        <authorList>
            <person name="Wyka S.A."/>
            <person name="Mondo S.J."/>
            <person name="Liu M."/>
            <person name="Dettman J."/>
            <person name="Nalam V."/>
            <person name="Broders K.D."/>
        </authorList>
    </citation>
    <scope>NUCLEOTIDE SEQUENCE</scope>
    <source>
        <strain evidence="2">CCC 602</strain>
    </source>
</reference>
<feature type="region of interest" description="Disordered" evidence="1">
    <location>
        <begin position="42"/>
        <end position="78"/>
    </location>
</feature>
<sequence>MASLPAELGGIGDEAASSALRLRSCSSFESSPCIPDRVKAVGEASPTHQTANVLPTTGQSHGDDDAVEKHPRALGMYP</sequence>